<gene>
    <name evidence="8" type="ORF">UA08_04937</name>
</gene>
<feature type="region of interest" description="Disordered" evidence="6">
    <location>
        <begin position="1"/>
        <end position="23"/>
    </location>
</feature>
<dbReference type="OrthoDB" id="6730379at2759"/>
<sequence>MSSYVKDLKISTTDNPSSRNSIEGAQAVEIRKADETTKFVEEHGDGVEPPTPQELKKLNMKIYLRLILLLIAIDLMLFIDKATLGQAAILGIMDDAHLTDAIYNNLNTIFYTGYIVGQIPGQLLIQRLPLGKYVSSSIFIWAIIVFLHCVATSYGGLIPIRFLLGVFESALVPAMEMTMSMFFTPSELQEIQPIYWISCVGSSIPSGLIGYGLLWSKSSVSPWKFFMIITGGVTLFLSLLSWFVYPDNPAKANFLTIKERVQVIQRVHAATKSSIEQKTFKKSQFYETLRDPITWLFGLASFCLQLANNLAFQMSLLYLDLGVGELGSTLVTVASGGFSVLIAIIASVLLRFYPGYSAWWATFWVLPAIAGSIGMIVLSWDKTIALLACLLLGSTTWGMTYIIALTWAYSSSAGYTKKLTRNAMFMMFYGISNIISPQLWKSGGPRYYNTWIAQTVVSFVLTPAFLLIIRFILVRRNRGRKAWVDEQLASGNTGEGFIEQIDENGQVVKVKVDISLLDLTDLENKFFIYPL</sequence>
<name>A0A225B022_TALAT</name>
<comment type="subcellular location">
    <subcellularLocation>
        <location evidence="1">Membrane</location>
        <topology evidence="1">Multi-pass membrane protein</topology>
    </subcellularLocation>
</comment>
<dbReference type="AlphaFoldDB" id="A0A225B022"/>
<keyword evidence="2" id="KW-0813">Transport</keyword>
<evidence type="ECO:0000256" key="5">
    <source>
        <dbReference type="ARBA" id="ARBA00023136"/>
    </source>
</evidence>
<keyword evidence="4 7" id="KW-1133">Transmembrane helix</keyword>
<evidence type="ECO:0000256" key="1">
    <source>
        <dbReference type="ARBA" id="ARBA00004141"/>
    </source>
</evidence>
<dbReference type="InterPro" id="IPR036259">
    <property type="entry name" value="MFS_trans_sf"/>
</dbReference>
<evidence type="ECO:0000256" key="2">
    <source>
        <dbReference type="ARBA" id="ARBA00022448"/>
    </source>
</evidence>
<accession>A0A225B022</accession>
<evidence type="ECO:0000256" key="3">
    <source>
        <dbReference type="ARBA" id="ARBA00022692"/>
    </source>
</evidence>
<proteinExistence type="predicted"/>
<feature type="transmembrane region" description="Helical" evidence="7">
    <location>
        <begin position="62"/>
        <end position="79"/>
    </location>
</feature>
<dbReference type="GO" id="GO:0016020">
    <property type="term" value="C:membrane"/>
    <property type="evidence" value="ECO:0007669"/>
    <property type="project" value="UniProtKB-SubCell"/>
</dbReference>
<reference evidence="8 9" key="1">
    <citation type="submission" date="2015-06" db="EMBL/GenBank/DDBJ databases">
        <title>Talaromyces atroroseus IBT 11181 draft genome.</title>
        <authorList>
            <person name="Rasmussen K.B."/>
            <person name="Rasmussen S."/>
            <person name="Petersen B."/>
            <person name="Sicheritz-Ponten T."/>
            <person name="Mortensen U.H."/>
            <person name="Thrane U."/>
        </authorList>
    </citation>
    <scope>NUCLEOTIDE SEQUENCE [LARGE SCALE GENOMIC DNA]</scope>
    <source>
        <strain evidence="8 9">IBT 11181</strain>
    </source>
</reference>
<comment type="caution">
    <text evidence="8">The sequence shown here is derived from an EMBL/GenBank/DDBJ whole genome shotgun (WGS) entry which is preliminary data.</text>
</comment>
<dbReference type="GO" id="GO:0033229">
    <property type="term" value="F:cysteine transmembrane transporter activity"/>
    <property type="evidence" value="ECO:0007669"/>
    <property type="project" value="TreeGrafter"/>
</dbReference>
<dbReference type="EMBL" id="LFMY01000006">
    <property type="protein sequence ID" value="OKL60075.1"/>
    <property type="molecule type" value="Genomic_DNA"/>
</dbReference>
<organism evidence="8 9">
    <name type="scientific">Talaromyces atroroseus</name>
    <dbReference type="NCBI Taxonomy" id="1441469"/>
    <lineage>
        <taxon>Eukaryota</taxon>
        <taxon>Fungi</taxon>
        <taxon>Dikarya</taxon>
        <taxon>Ascomycota</taxon>
        <taxon>Pezizomycotina</taxon>
        <taxon>Eurotiomycetes</taxon>
        <taxon>Eurotiomycetidae</taxon>
        <taxon>Eurotiales</taxon>
        <taxon>Trichocomaceae</taxon>
        <taxon>Talaromyces</taxon>
        <taxon>Talaromyces sect. Trachyspermi</taxon>
    </lineage>
</organism>
<protein>
    <submittedName>
        <fullName evidence="8">Putative transporter PB1</fullName>
    </submittedName>
</protein>
<dbReference type="InterPro" id="IPR011701">
    <property type="entry name" value="MFS"/>
</dbReference>
<evidence type="ECO:0000313" key="9">
    <source>
        <dbReference type="Proteomes" id="UP000214365"/>
    </source>
</evidence>
<dbReference type="STRING" id="1441469.A0A225B022"/>
<evidence type="ECO:0000313" key="8">
    <source>
        <dbReference type="EMBL" id="OKL60075.1"/>
    </source>
</evidence>
<feature type="transmembrane region" description="Helical" evidence="7">
    <location>
        <begin position="452"/>
        <end position="473"/>
    </location>
</feature>
<feature type="transmembrane region" description="Helical" evidence="7">
    <location>
        <begin position="133"/>
        <end position="150"/>
    </location>
</feature>
<dbReference type="PANTHER" id="PTHR43791:SF63">
    <property type="entry name" value="HIGH AFFINITY CYSTEINE TRANSPORTER"/>
    <property type="match status" value="1"/>
</dbReference>
<evidence type="ECO:0000256" key="7">
    <source>
        <dbReference type="SAM" id="Phobius"/>
    </source>
</evidence>
<dbReference type="Gene3D" id="1.20.1250.20">
    <property type="entry name" value="MFS general substrate transporter like domains"/>
    <property type="match status" value="1"/>
</dbReference>
<feature type="transmembrane region" description="Helical" evidence="7">
    <location>
        <begin position="194"/>
        <end position="213"/>
    </location>
</feature>
<evidence type="ECO:0000256" key="6">
    <source>
        <dbReference type="SAM" id="MobiDB-lite"/>
    </source>
</evidence>
<keyword evidence="9" id="KW-1185">Reference proteome</keyword>
<dbReference type="PANTHER" id="PTHR43791">
    <property type="entry name" value="PERMEASE-RELATED"/>
    <property type="match status" value="1"/>
</dbReference>
<dbReference type="SUPFAM" id="SSF103473">
    <property type="entry name" value="MFS general substrate transporter"/>
    <property type="match status" value="1"/>
</dbReference>
<feature type="transmembrane region" description="Helical" evidence="7">
    <location>
        <begin position="357"/>
        <end position="378"/>
    </location>
</feature>
<feature type="transmembrane region" description="Helical" evidence="7">
    <location>
        <begin position="162"/>
        <end position="182"/>
    </location>
</feature>
<dbReference type="Proteomes" id="UP000214365">
    <property type="component" value="Unassembled WGS sequence"/>
</dbReference>
<feature type="compositionally biased region" description="Polar residues" evidence="6">
    <location>
        <begin position="10"/>
        <end position="23"/>
    </location>
</feature>
<dbReference type="RefSeq" id="XP_020120196.1">
    <property type="nucleotide sequence ID" value="XM_020267262.1"/>
</dbReference>
<feature type="transmembrane region" description="Helical" evidence="7">
    <location>
        <begin position="384"/>
        <end position="410"/>
    </location>
</feature>
<dbReference type="Pfam" id="PF07690">
    <property type="entry name" value="MFS_1"/>
    <property type="match status" value="1"/>
</dbReference>
<keyword evidence="5 7" id="KW-0472">Membrane</keyword>
<dbReference type="GeneID" id="31004693"/>
<feature type="transmembrane region" description="Helical" evidence="7">
    <location>
        <begin position="225"/>
        <end position="245"/>
    </location>
</feature>
<keyword evidence="3 7" id="KW-0812">Transmembrane</keyword>
<feature type="transmembrane region" description="Helical" evidence="7">
    <location>
        <begin position="326"/>
        <end position="350"/>
    </location>
</feature>
<evidence type="ECO:0000256" key="4">
    <source>
        <dbReference type="ARBA" id="ARBA00022989"/>
    </source>
</evidence>